<dbReference type="PANTHER" id="PTHR30055">
    <property type="entry name" value="HTH-TYPE TRANSCRIPTIONAL REGULATOR RUTR"/>
    <property type="match status" value="1"/>
</dbReference>
<keyword evidence="7" id="KW-1185">Reference proteome</keyword>
<dbReference type="EMBL" id="BMJH01000001">
    <property type="protein sequence ID" value="GGC62050.1"/>
    <property type="molecule type" value="Genomic_DNA"/>
</dbReference>
<dbReference type="AlphaFoldDB" id="A0A916XD83"/>
<reference evidence="6" key="1">
    <citation type="journal article" date="2014" name="Int. J. Syst. Evol. Microbiol.">
        <title>Complete genome sequence of Corynebacterium casei LMG S-19264T (=DSM 44701T), isolated from a smear-ripened cheese.</title>
        <authorList>
            <consortium name="US DOE Joint Genome Institute (JGI-PGF)"/>
            <person name="Walter F."/>
            <person name="Albersmeier A."/>
            <person name="Kalinowski J."/>
            <person name="Ruckert C."/>
        </authorList>
    </citation>
    <scope>NUCLEOTIDE SEQUENCE</scope>
    <source>
        <strain evidence="6">CGMCC 1.15478</strain>
    </source>
</reference>
<reference evidence="6" key="2">
    <citation type="submission" date="2020-09" db="EMBL/GenBank/DDBJ databases">
        <authorList>
            <person name="Sun Q."/>
            <person name="Zhou Y."/>
        </authorList>
    </citation>
    <scope>NUCLEOTIDE SEQUENCE</scope>
    <source>
        <strain evidence="6">CGMCC 1.15478</strain>
    </source>
</reference>
<evidence type="ECO:0000313" key="6">
    <source>
        <dbReference type="EMBL" id="GGC62050.1"/>
    </source>
</evidence>
<evidence type="ECO:0000256" key="2">
    <source>
        <dbReference type="ARBA" id="ARBA00023125"/>
    </source>
</evidence>
<dbReference type="PRINTS" id="PR00455">
    <property type="entry name" value="HTHTETR"/>
</dbReference>
<dbReference type="SUPFAM" id="SSF46689">
    <property type="entry name" value="Homeodomain-like"/>
    <property type="match status" value="1"/>
</dbReference>
<dbReference type="PANTHER" id="PTHR30055:SF234">
    <property type="entry name" value="HTH-TYPE TRANSCRIPTIONAL REGULATOR BETI"/>
    <property type="match status" value="1"/>
</dbReference>
<sequence length="205" mass="22506">MTPQLGPPRRTQAERRHATISALLQATIDAIAEVGYSRTTVQEIVTRAGLSQGALFRHFPTRLDVIVGAAEEVGTRQVTTFLDALTKASSDGNIGVATILRIEREIARAPYSAVWDELLVSARTDAELRERITPTFAKYAEALTQAADAIPALAHLQSGQRRALLVITVALFGGEARFRHIHADDELDNDTMELLIDFAKYLKID</sequence>
<dbReference type="RefSeq" id="WP_188671730.1">
    <property type="nucleotide sequence ID" value="NZ_BMJH01000001.1"/>
</dbReference>
<evidence type="ECO:0000256" key="3">
    <source>
        <dbReference type="ARBA" id="ARBA00023163"/>
    </source>
</evidence>
<feature type="DNA-binding region" description="H-T-H motif" evidence="4">
    <location>
        <begin position="40"/>
        <end position="59"/>
    </location>
</feature>
<name>A0A916XD83_9ACTN</name>
<accession>A0A916XD83</accession>
<evidence type="ECO:0000256" key="4">
    <source>
        <dbReference type="PROSITE-ProRule" id="PRU00335"/>
    </source>
</evidence>
<evidence type="ECO:0000313" key="7">
    <source>
        <dbReference type="Proteomes" id="UP000641514"/>
    </source>
</evidence>
<keyword evidence="2 4" id="KW-0238">DNA-binding</keyword>
<dbReference type="InterPro" id="IPR050109">
    <property type="entry name" value="HTH-type_TetR-like_transc_reg"/>
</dbReference>
<dbReference type="InterPro" id="IPR001647">
    <property type="entry name" value="HTH_TetR"/>
</dbReference>
<evidence type="ECO:0000256" key="1">
    <source>
        <dbReference type="ARBA" id="ARBA00023015"/>
    </source>
</evidence>
<dbReference type="GO" id="GO:0003700">
    <property type="term" value="F:DNA-binding transcription factor activity"/>
    <property type="evidence" value="ECO:0007669"/>
    <property type="project" value="TreeGrafter"/>
</dbReference>
<feature type="domain" description="HTH tetR-type" evidence="5">
    <location>
        <begin position="17"/>
        <end position="77"/>
    </location>
</feature>
<dbReference type="GO" id="GO:0000976">
    <property type="term" value="F:transcription cis-regulatory region binding"/>
    <property type="evidence" value="ECO:0007669"/>
    <property type="project" value="TreeGrafter"/>
</dbReference>
<dbReference type="Pfam" id="PF00440">
    <property type="entry name" value="TetR_N"/>
    <property type="match status" value="1"/>
</dbReference>
<dbReference type="Gene3D" id="1.10.357.10">
    <property type="entry name" value="Tetracycline Repressor, domain 2"/>
    <property type="match status" value="1"/>
</dbReference>
<keyword evidence="1" id="KW-0805">Transcription regulation</keyword>
<proteinExistence type="predicted"/>
<dbReference type="Proteomes" id="UP000641514">
    <property type="component" value="Unassembled WGS sequence"/>
</dbReference>
<dbReference type="InterPro" id="IPR009057">
    <property type="entry name" value="Homeodomain-like_sf"/>
</dbReference>
<dbReference type="PROSITE" id="PS50977">
    <property type="entry name" value="HTH_TETR_2"/>
    <property type="match status" value="1"/>
</dbReference>
<comment type="caution">
    <text evidence="6">The sequence shown here is derived from an EMBL/GenBank/DDBJ whole genome shotgun (WGS) entry which is preliminary data.</text>
</comment>
<keyword evidence="3" id="KW-0804">Transcription</keyword>
<organism evidence="6 7">
    <name type="scientific">Hoyosella rhizosphaerae</name>
    <dbReference type="NCBI Taxonomy" id="1755582"/>
    <lineage>
        <taxon>Bacteria</taxon>
        <taxon>Bacillati</taxon>
        <taxon>Actinomycetota</taxon>
        <taxon>Actinomycetes</taxon>
        <taxon>Mycobacteriales</taxon>
        <taxon>Hoyosellaceae</taxon>
        <taxon>Hoyosella</taxon>
    </lineage>
</organism>
<evidence type="ECO:0000259" key="5">
    <source>
        <dbReference type="PROSITE" id="PS50977"/>
    </source>
</evidence>
<protein>
    <submittedName>
        <fullName evidence="6">HTH-type transcriptional regulator</fullName>
    </submittedName>
</protein>
<gene>
    <name evidence="6" type="ORF">GCM10011410_13160</name>
</gene>